<dbReference type="PANTHER" id="PTHR10775:SF193">
    <property type="entry name" value="DUF4216 DOMAIN-CONTAINING PROTEIN"/>
    <property type="match status" value="1"/>
</dbReference>
<evidence type="ECO:0000259" key="2">
    <source>
        <dbReference type="Pfam" id="PF13952"/>
    </source>
</evidence>
<accession>A0AAV5JR59</accession>
<dbReference type="AlphaFoldDB" id="A0AAV5JR59"/>
<feature type="compositionally biased region" description="Basic and acidic residues" evidence="1">
    <location>
        <begin position="600"/>
        <end position="614"/>
    </location>
</feature>
<dbReference type="PANTHER" id="PTHR10775">
    <property type="entry name" value="OS08G0208400 PROTEIN"/>
    <property type="match status" value="1"/>
</dbReference>
<feature type="region of interest" description="Disordered" evidence="1">
    <location>
        <begin position="575"/>
        <end position="614"/>
    </location>
</feature>
<evidence type="ECO:0000313" key="3">
    <source>
        <dbReference type="EMBL" id="GKV13406.1"/>
    </source>
</evidence>
<dbReference type="Pfam" id="PF13952">
    <property type="entry name" value="DUF4216"/>
    <property type="match status" value="1"/>
</dbReference>
<dbReference type="InterPro" id="IPR004242">
    <property type="entry name" value="Transposase_21"/>
</dbReference>
<comment type="caution">
    <text evidence="3">The sequence shown here is derived from an EMBL/GenBank/DDBJ whole genome shotgun (WGS) entry which is preliminary data.</text>
</comment>
<reference evidence="3 4" key="1">
    <citation type="journal article" date="2021" name="Commun. Biol.">
        <title>The genome of Shorea leprosula (Dipterocarpaceae) highlights the ecological relevance of drought in aseasonal tropical rainforests.</title>
        <authorList>
            <person name="Ng K.K.S."/>
            <person name="Kobayashi M.J."/>
            <person name="Fawcett J.A."/>
            <person name="Hatakeyama M."/>
            <person name="Paape T."/>
            <person name="Ng C.H."/>
            <person name="Ang C.C."/>
            <person name="Tnah L.H."/>
            <person name="Lee C.T."/>
            <person name="Nishiyama T."/>
            <person name="Sese J."/>
            <person name="O'Brien M.J."/>
            <person name="Copetti D."/>
            <person name="Mohd Noor M.I."/>
            <person name="Ong R.C."/>
            <person name="Putra M."/>
            <person name="Sireger I.Z."/>
            <person name="Indrioko S."/>
            <person name="Kosugi Y."/>
            <person name="Izuno A."/>
            <person name="Isagi Y."/>
            <person name="Lee S.L."/>
            <person name="Shimizu K.K."/>
        </authorList>
    </citation>
    <scope>NUCLEOTIDE SEQUENCE [LARGE SCALE GENOMIC DNA]</scope>
    <source>
        <strain evidence="3">214</strain>
    </source>
</reference>
<evidence type="ECO:0000256" key="1">
    <source>
        <dbReference type="SAM" id="MobiDB-lite"/>
    </source>
</evidence>
<gene>
    <name evidence="3" type="ORF">SLEP1_g24414</name>
</gene>
<name>A0AAV5JR59_9ROSI</name>
<organism evidence="3 4">
    <name type="scientific">Rubroshorea leprosula</name>
    <dbReference type="NCBI Taxonomy" id="152421"/>
    <lineage>
        <taxon>Eukaryota</taxon>
        <taxon>Viridiplantae</taxon>
        <taxon>Streptophyta</taxon>
        <taxon>Embryophyta</taxon>
        <taxon>Tracheophyta</taxon>
        <taxon>Spermatophyta</taxon>
        <taxon>Magnoliopsida</taxon>
        <taxon>eudicotyledons</taxon>
        <taxon>Gunneridae</taxon>
        <taxon>Pentapetalae</taxon>
        <taxon>rosids</taxon>
        <taxon>malvids</taxon>
        <taxon>Malvales</taxon>
        <taxon>Dipterocarpaceae</taxon>
        <taxon>Rubroshorea</taxon>
    </lineage>
</organism>
<keyword evidence="4" id="KW-1185">Reference proteome</keyword>
<dbReference type="InterPro" id="IPR025312">
    <property type="entry name" value="DUF4216"/>
</dbReference>
<dbReference type="Proteomes" id="UP001054252">
    <property type="component" value="Unassembled WGS sequence"/>
</dbReference>
<evidence type="ECO:0000313" key="4">
    <source>
        <dbReference type="Proteomes" id="UP001054252"/>
    </source>
</evidence>
<sequence>MDAYSVWWAHGETLSNNVDPWFAASDVASSSNIEEHDNAKDDFHHMVYDAFCPSENDRHRNETKFASENVGDARNNNAQSFYDLLRASTIPLGSASNNQTLLGWLSYMLHTKAKNNISGVGYNEIIHGYRFNPWGHSSRSYSCWPVFIVVYNLPPEMCMRLEFTFLTLVISGPKSPGKNIDVFSRPLIDDLKRLWSSGIETFDSFHKQNFTMRAMVMWTIMDFPGYGMFLPASHSYKMDTTHFLEGRFEFGPPPPRLDGHSVRLRVATLPDVLFGNPSVNQTIFGFGETHNWVKRSIFWELPYWEDNLIRHNLDVMHSEKNFFDNIIHTIMDDSSSKDNVKSRMDLPLYCDREELHLYYDCSGSLCKPNASYALNTDKKRCLCTWLKHVRFPDGFASNIACCVNLAELRLVRLKSHDCNIFMQRLIPIAFRGLLLDSIWGPLTETRCLTTQEMKAAELYVLLNCREVDALLRGTRINQVYDIVEVNPQYRLSTGKPFCLACQSTQVYYTSYPSDNRATKGWFAACKIRARHLIDTCSTSLDIEEIFQDEEPPSTQSLEHNSNLASTECVDLHTEGATMVDLNGNANDDVDENASEGNDGYETRSDAGGDSSKTE</sequence>
<protein>
    <recommendedName>
        <fullName evidence="2">DUF4216 domain-containing protein</fullName>
    </recommendedName>
</protein>
<feature type="domain" description="DUF4216" evidence="2">
    <location>
        <begin position="460"/>
        <end position="521"/>
    </location>
</feature>
<dbReference type="Pfam" id="PF02992">
    <property type="entry name" value="Transposase_21"/>
    <property type="match status" value="1"/>
</dbReference>
<dbReference type="EMBL" id="BPVZ01000038">
    <property type="protein sequence ID" value="GKV13406.1"/>
    <property type="molecule type" value="Genomic_DNA"/>
</dbReference>
<proteinExistence type="predicted"/>